<dbReference type="Gene3D" id="4.10.1000.10">
    <property type="entry name" value="Zinc finger, CCCH-type"/>
    <property type="match status" value="2"/>
</dbReference>
<feature type="region of interest" description="Disordered" evidence="13">
    <location>
        <begin position="11"/>
        <end position="53"/>
    </location>
</feature>
<evidence type="ECO:0000259" key="15">
    <source>
        <dbReference type="PROSITE" id="PS51266"/>
    </source>
</evidence>
<feature type="compositionally biased region" description="Acidic residues" evidence="13">
    <location>
        <begin position="362"/>
        <end position="396"/>
    </location>
</feature>
<dbReference type="InterPro" id="IPR000571">
    <property type="entry name" value="Znf_CCCH"/>
</dbReference>
<feature type="region of interest" description="Disordered" evidence="13">
    <location>
        <begin position="154"/>
        <end position="179"/>
    </location>
</feature>
<evidence type="ECO:0000256" key="5">
    <source>
        <dbReference type="ARBA" id="ARBA00022833"/>
    </source>
</evidence>
<dbReference type="PANTHER" id="PTHR46527:SF1">
    <property type="entry name" value="NUCLEOPORIN NUP42"/>
    <property type="match status" value="1"/>
</dbReference>
<feature type="compositionally biased region" description="Basic and acidic residues" evidence="13">
    <location>
        <begin position="397"/>
        <end position="415"/>
    </location>
</feature>
<accession>A0A9Q1CYE5</accession>
<feature type="zinc finger region" description="C3H1-type" evidence="12">
    <location>
        <begin position="51"/>
        <end position="79"/>
    </location>
</feature>
<feature type="compositionally biased region" description="Acidic residues" evidence="13">
    <location>
        <begin position="16"/>
        <end position="28"/>
    </location>
</feature>
<dbReference type="SMART" id="SM00356">
    <property type="entry name" value="ZnF_C3H1"/>
    <property type="match status" value="2"/>
</dbReference>
<evidence type="ECO:0000256" key="6">
    <source>
        <dbReference type="ARBA" id="ARBA00023132"/>
    </source>
</evidence>
<sequence>MPFFSLQLQIKSTENPDQEWAGDMESGEDPLQPSQTEKENKSQATVPPRSSQTQHVCRFYSQGRFCQFGKRCRFLHQRGEAKQAPKGLENRNENRNNVAAEPHEHANVQAEDSAAKSGSQPGAAQSRRERPRRPCRYFLSGYCAMEDRCRFWHPEQLPPLDNRPGPRERDAPVPRAPVARPNPIEMAVKLSELTADAAKQLRDTEICQLLKRIPKDQLIVQEREDGLLTYYRITVQPTDPDWPFDLKEIDIMISFPETYPQEVFTVDVPEDQDFPAIMGRHLCQASQEWLQAKRATNELMGKVELLFRPFLHWLDRNMERLFTEGARELKKDIDAERYGIRFVPYQQLQAAVCREQTTESESASDEEDEEEDDEEEGEEEEEEEGEEGGSEDEEGEESSRRVENVKSSEPRRGTEVRLQGLELGEETATVTARQITVTLQCSRCKVTADLTLTGRLPCTAQCEKCGSSISAGFRPSMLHQYSSVLGFLDLSGAVPVDLVLQDCELLVGCLTCSQEGSLQVSYGQPKEANCQHCHSKLRILVESTVFQLLQPRPRAQVGHGDAGRGSGRYPRDPAVQRGKPLPEMGTCKHFKQSQRWLRFPCCGRAYPCDVCHDEDQDHPMELATRMICGHCAKEQAYSSGKPCVSCGGMMTRDSRTNHWEGGQGCRSKSRMNRNDRQKYSNINKTVSRKAASEKK</sequence>
<dbReference type="GO" id="GO:0005643">
    <property type="term" value="C:nuclear pore"/>
    <property type="evidence" value="ECO:0007669"/>
    <property type="project" value="UniProtKB-SubCell"/>
</dbReference>
<reference evidence="16" key="1">
    <citation type="journal article" date="2023" name="Science">
        <title>Genome structures resolve the early diversification of teleost fishes.</title>
        <authorList>
            <person name="Parey E."/>
            <person name="Louis A."/>
            <person name="Montfort J."/>
            <person name="Bouchez O."/>
            <person name="Roques C."/>
            <person name="Iampietro C."/>
            <person name="Lluch J."/>
            <person name="Castinel A."/>
            <person name="Donnadieu C."/>
            <person name="Desvignes T."/>
            <person name="Floi Bucao C."/>
            <person name="Jouanno E."/>
            <person name="Wen M."/>
            <person name="Mejri S."/>
            <person name="Dirks R."/>
            <person name="Jansen H."/>
            <person name="Henkel C."/>
            <person name="Chen W.J."/>
            <person name="Zahm M."/>
            <person name="Cabau C."/>
            <person name="Klopp C."/>
            <person name="Thompson A.W."/>
            <person name="Robinson-Rechavi M."/>
            <person name="Braasch I."/>
            <person name="Lecointre G."/>
            <person name="Bobe J."/>
            <person name="Postlethwait J.H."/>
            <person name="Berthelot C."/>
            <person name="Roest Crollius H."/>
            <person name="Guiguen Y."/>
        </authorList>
    </citation>
    <scope>NUCLEOTIDE SEQUENCE</scope>
    <source>
        <strain evidence="16">Concon-B</strain>
    </source>
</reference>
<evidence type="ECO:0000313" key="16">
    <source>
        <dbReference type="EMBL" id="KAJ8252490.1"/>
    </source>
</evidence>
<name>A0A9Q1CYE5_CONCO</name>
<evidence type="ECO:0000256" key="2">
    <source>
        <dbReference type="ARBA" id="ARBA00004567"/>
    </source>
</evidence>
<feature type="zinc finger region" description="C3H1-type" evidence="12">
    <location>
        <begin position="129"/>
        <end position="156"/>
    </location>
</feature>
<evidence type="ECO:0000259" key="14">
    <source>
        <dbReference type="PROSITE" id="PS50103"/>
    </source>
</evidence>
<keyword evidence="6" id="KW-0813">Transport</keyword>
<comment type="caution">
    <text evidence="16">The sequence shown here is derived from an EMBL/GenBank/DDBJ whole genome shotgun (WGS) entry which is preliminary data.</text>
</comment>
<evidence type="ECO:0000256" key="8">
    <source>
        <dbReference type="ARBA" id="ARBA00037262"/>
    </source>
</evidence>
<dbReference type="InterPro" id="IPR051767">
    <property type="entry name" value="Nucleoporin_NUP42"/>
</dbReference>
<keyword evidence="6" id="KW-0906">Nuclear pore complex</keyword>
<evidence type="ECO:0000313" key="17">
    <source>
        <dbReference type="Proteomes" id="UP001152803"/>
    </source>
</evidence>
<evidence type="ECO:0000256" key="3">
    <source>
        <dbReference type="ARBA" id="ARBA00022723"/>
    </source>
</evidence>
<dbReference type="GO" id="GO:0008270">
    <property type="term" value="F:zinc ion binding"/>
    <property type="evidence" value="ECO:0007669"/>
    <property type="project" value="UniProtKB-KW"/>
</dbReference>
<keyword evidence="6" id="KW-0509">mRNA transport</keyword>
<feature type="region of interest" description="Disordered" evidence="13">
    <location>
        <begin position="657"/>
        <end position="695"/>
    </location>
</feature>
<dbReference type="GO" id="GO:0031965">
    <property type="term" value="C:nuclear membrane"/>
    <property type="evidence" value="ECO:0007669"/>
    <property type="project" value="UniProtKB-SubCell"/>
</dbReference>
<dbReference type="PROSITE" id="PS50103">
    <property type="entry name" value="ZF_C3H1"/>
    <property type="match status" value="2"/>
</dbReference>
<dbReference type="OrthoDB" id="411372at2759"/>
<feature type="region of interest" description="Disordered" evidence="13">
    <location>
        <begin position="555"/>
        <end position="582"/>
    </location>
</feature>
<keyword evidence="6" id="KW-0653">Protein transport</keyword>
<dbReference type="InterPro" id="IPR037274">
    <property type="entry name" value="Znf_CHY_sf"/>
</dbReference>
<proteinExistence type="predicted"/>
<dbReference type="SUPFAM" id="SSF161219">
    <property type="entry name" value="CHY zinc finger-like"/>
    <property type="match status" value="1"/>
</dbReference>
<keyword evidence="3 12" id="KW-0479">Metal-binding</keyword>
<keyword evidence="4 11" id="KW-0863">Zinc-finger</keyword>
<keyword evidence="6" id="KW-0811">Translocation</keyword>
<evidence type="ECO:0000256" key="11">
    <source>
        <dbReference type="PROSITE-ProRule" id="PRU00601"/>
    </source>
</evidence>
<feature type="domain" description="CHY-type" evidence="15">
    <location>
        <begin position="580"/>
        <end position="648"/>
    </location>
</feature>
<dbReference type="Proteomes" id="UP001152803">
    <property type="component" value="Unassembled WGS sequence"/>
</dbReference>
<dbReference type="PANTHER" id="PTHR46527">
    <property type="entry name" value="NUCLEOPORIN-LIKE PROTEIN 2"/>
    <property type="match status" value="1"/>
</dbReference>
<organism evidence="16 17">
    <name type="scientific">Conger conger</name>
    <name type="common">Conger eel</name>
    <name type="synonym">Muraena conger</name>
    <dbReference type="NCBI Taxonomy" id="82655"/>
    <lineage>
        <taxon>Eukaryota</taxon>
        <taxon>Metazoa</taxon>
        <taxon>Chordata</taxon>
        <taxon>Craniata</taxon>
        <taxon>Vertebrata</taxon>
        <taxon>Euteleostomi</taxon>
        <taxon>Actinopterygii</taxon>
        <taxon>Neopterygii</taxon>
        <taxon>Teleostei</taxon>
        <taxon>Anguilliformes</taxon>
        <taxon>Congridae</taxon>
        <taxon>Conger</taxon>
    </lineage>
</organism>
<keyword evidence="5 12" id="KW-0862">Zinc</keyword>
<evidence type="ECO:0000256" key="9">
    <source>
        <dbReference type="ARBA" id="ARBA00039886"/>
    </source>
</evidence>
<feature type="region of interest" description="Disordered" evidence="13">
    <location>
        <begin position="106"/>
        <end position="131"/>
    </location>
</feature>
<evidence type="ECO:0000256" key="10">
    <source>
        <dbReference type="ARBA" id="ARBA00042384"/>
    </source>
</evidence>
<dbReference type="SUPFAM" id="SSF90229">
    <property type="entry name" value="CCCH zinc finger"/>
    <property type="match status" value="2"/>
</dbReference>
<dbReference type="PROSITE" id="PS51266">
    <property type="entry name" value="ZF_CHY"/>
    <property type="match status" value="1"/>
</dbReference>
<evidence type="ECO:0000256" key="4">
    <source>
        <dbReference type="ARBA" id="ARBA00022771"/>
    </source>
</evidence>
<dbReference type="AlphaFoldDB" id="A0A9Q1CYE5"/>
<evidence type="ECO:0000256" key="7">
    <source>
        <dbReference type="ARBA" id="ARBA00023242"/>
    </source>
</evidence>
<evidence type="ECO:0000256" key="12">
    <source>
        <dbReference type="PROSITE-ProRule" id="PRU00723"/>
    </source>
</evidence>
<evidence type="ECO:0000256" key="1">
    <source>
        <dbReference type="ARBA" id="ARBA00004335"/>
    </source>
</evidence>
<feature type="domain" description="C3H1-type" evidence="14">
    <location>
        <begin position="129"/>
        <end position="156"/>
    </location>
</feature>
<comment type="subcellular location">
    <subcellularLocation>
        <location evidence="1">Nucleus membrane</location>
        <topology evidence="1">Peripheral membrane protein</topology>
        <orientation evidence="1">Cytoplasmic side</orientation>
    </subcellularLocation>
    <subcellularLocation>
        <location evidence="2">Nucleus</location>
        <location evidence="2">Nuclear pore complex</location>
    </subcellularLocation>
</comment>
<protein>
    <recommendedName>
        <fullName evidence="9">Nucleoporin NUP42</fullName>
    </recommendedName>
    <alternativeName>
        <fullName evidence="10">Nucleoporin-like protein 2</fullName>
    </alternativeName>
</protein>
<dbReference type="EMBL" id="JAFJMO010000017">
    <property type="protein sequence ID" value="KAJ8252490.1"/>
    <property type="molecule type" value="Genomic_DNA"/>
</dbReference>
<comment type="function">
    <text evidence="8">Required for the export of mRNAs containing poly(A) tails from the nucleus into the cytoplasm.</text>
</comment>
<keyword evidence="17" id="KW-1185">Reference proteome</keyword>
<dbReference type="InterPro" id="IPR008913">
    <property type="entry name" value="Znf_CHY"/>
</dbReference>
<dbReference type="Pfam" id="PF05495">
    <property type="entry name" value="zf-CHY"/>
    <property type="match status" value="1"/>
</dbReference>
<feature type="compositionally biased region" description="Polar residues" evidence="13">
    <location>
        <begin position="42"/>
        <end position="53"/>
    </location>
</feature>
<dbReference type="InterPro" id="IPR036855">
    <property type="entry name" value="Znf_CCCH_sf"/>
</dbReference>
<feature type="domain" description="C3H1-type" evidence="14">
    <location>
        <begin position="51"/>
        <end position="79"/>
    </location>
</feature>
<keyword evidence="7" id="KW-0539">Nucleus</keyword>
<dbReference type="Pfam" id="PF00642">
    <property type="entry name" value="zf-CCCH"/>
    <property type="match status" value="1"/>
</dbReference>
<evidence type="ECO:0000256" key="13">
    <source>
        <dbReference type="SAM" id="MobiDB-lite"/>
    </source>
</evidence>
<gene>
    <name evidence="16" type="ORF">COCON_G00218020</name>
</gene>
<feature type="region of interest" description="Disordered" evidence="13">
    <location>
        <begin position="353"/>
        <end position="420"/>
    </location>
</feature>